<gene>
    <name evidence="2" type="ORF">H8R02_02170</name>
</gene>
<keyword evidence="1" id="KW-0812">Transmembrane</keyword>
<dbReference type="RefSeq" id="WP_187079696.1">
    <property type="nucleotide sequence ID" value="NZ_JACORU010000001.1"/>
</dbReference>
<dbReference type="Proteomes" id="UP000596827">
    <property type="component" value="Unassembled WGS sequence"/>
</dbReference>
<name>A0A923M5K6_9BURK</name>
<protein>
    <submittedName>
        <fullName evidence="2">Uncharacterized protein</fullName>
    </submittedName>
</protein>
<comment type="caution">
    <text evidence="2">The sequence shown here is derived from an EMBL/GenBank/DDBJ whole genome shotgun (WGS) entry which is preliminary data.</text>
</comment>
<organism evidence="2 3">
    <name type="scientific">Ramlibacter albus</name>
    <dbReference type="NCBI Taxonomy" id="2079448"/>
    <lineage>
        <taxon>Bacteria</taxon>
        <taxon>Pseudomonadati</taxon>
        <taxon>Pseudomonadota</taxon>
        <taxon>Betaproteobacteria</taxon>
        <taxon>Burkholderiales</taxon>
        <taxon>Comamonadaceae</taxon>
        <taxon>Ramlibacter</taxon>
    </lineage>
</organism>
<evidence type="ECO:0000313" key="2">
    <source>
        <dbReference type="EMBL" id="MBC5763239.1"/>
    </source>
</evidence>
<dbReference type="EMBL" id="JACORU010000001">
    <property type="protein sequence ID" value="MBC5763239.1"/>
    <property type="molecule type" value="Genomic_DNA"/>
</dbReference>
<reference evidence="2" key="1">
    <citation type="submission" date="2020-08" db="EMBL/GenBank/DDBJ databases">
        <title>Ramlibacter sp. GTP1 16S ribosomal RNA gene genome sequencing and assembly.</title>
        <authorList>
            <person name="Kang M."/>
        </authorList>
    </citation>
    <scope>NUCLEOTIDE SEQUENCE</scope>
    <source>
        <strain evidence="2">GTP1</strain>
    </source>
</reference>
<evidence type="ECO:0000313" key="3">
    <source>
        <dbReference type="Proteomes" id="UP000596827"/>
    </source>
</evidence>
<evidence type="ECO:0000256" key="1">
    <source>
        <dbReference type="SAM" id="Phobius"/>
    </source>
</evidence>
<dbReference type="AlphaFoldDB" id="A0A923M5K6"/>
<sequence>MNYRCPHCKDKLKVAKLFFKDISACPHCGQRVVLGDFVAFLMASLALFVVGMTVLWRLSHYTNDPIVSAGYAIGAGILTAIVVLVLLGRAKPYRPIRFRQTTSRAPLTDSEGKAA</sequence>
<dbReference type="Gene3D" id="2.20.28.160">
    <property type="match status" value="1"/>
</dbReference>
<feature type="transmembrane region" description="Helical" evidence="1">
    <location>
        <begin position="37"/>
        <end position="56"/>
    </location>
</feature>
<proteinExistence type="predicted"/>
<keyword evidence="1" id="KW-0472">Membrane</keyword>
<keyword evidence="3" id="KW-1185">Reference proteome</keyword>
<feature type="transmembrane region" description="Helical" evidence="1">
    <location>
        <begin position="68"/>
        <end position="87"/>
    </location>
</feature>
<keyword evidence="1" id="KW-1133">Transmembrane helix</keyword>
<accession>A0A923M5K6</accession>